<organism evidence="1">
    <name type="scientific">Utricularia reniformis</name>
    <dbReference type="NCBI Taxonomy" id="192314"/>
    <lineage>
        <taxon>Eukaryota</taxon>
        <taxon>Viridiplantae</taxon>
        <taxon>Streptophyta</taxon>
        <taxon>Embryophyta</taxon>
        <taxon>Tracheophyta</taxon>
        <taxon>Spermatophyta</taxon>
        <taxon>Magnoliopsida</taxon>
        <taxon>eudicotyledons</taxon>
        <taxon>Gunneridae</taxon>
        <taxon>Pentapetalae</taxon>
        <taxon>asterids</taxon>
        <taxon>lamiids</taxon>
        <taxon>Lamiales</taxon>
        <taxon>Lentibulariaceae</taxon>
        <taxon>Utricularia</taxon>
    </lineage>
</organism>
<sequence>MKKEQRQGSTGNRIIDYSQVNSSRSMERRIDGKSTVSKACGLLIFLFPEPRELSRE</sequence>
<name>A0A1Y0AZS4_9LAMI</name>
<evidence type="ECO:0000313" key="1">
    <source>
        <dbReference type="EMBL" id="ART30631.1"/>
    </source>
</evidence>
<reference evidence="1" key="1">
    <citation type="submission" date="2017-03" db="EMBL/GenBank/DDBJ databases">
        <title>The mitochondrial genome of the carnivorous plant Utricularia reniformis (Lentibulariaceae): structure, comparative analysis and evolutionary landmarks.</title>
        <authorList>
            <person name="Silva S.R."/>
            <person name="Alvarenga D.O."/>
            <person name="Michael T.P."/>
            <person name="Miranda V.F.O."/>
            <person name="Varani A.M."/>
        </authorList>
    </citation>
    <scope>NUCLEOTIDE SEQUENCE</scope>
</reference>
<protein>
    <submittedName>
        <fullName evidence="1">Uncharacterized protein</fullName>
    </submittedName>
</protein>
<gene>
    <name evidence="1" type="ORF">AEK19_MT0359</name>
</gene>
<proteinExistence type="predicted"/>
<accession>A0A1Y0AZS4</accession>
<keyword evidence="1" id="KW-0496">Mitochondrion</keyword>
<dbReference type="AlphaFoldDB" id="A0A1Y0AZS4"/>
<geneLocation type="mitochondrion" evidence="1"/>
<dbReference type="EMBL" id="KY774314">
    <property type="protein sequence ID" value="ART30631.1"/>
    <property type="molecule type" value="Genomic_DNA"/>
</dbReference>